<name>A0A1H5XSS7_XYLRU</name>
<feature type="signal peptide" evidence="1">
    <location>
        <begin position="1"/>
        <end position="23"/>
    </location>
</feature>
<dbReference type="Proteomes" id="UP000236735">
    <property type="component" value="Unassembled WGS sequence"/>
</dbReference>
<feature type="chain" id="PRO_5009289772" description="Lipoprotein" evidence="1">
    <location>
        <begin position="24"/>
        <end position="173"/>
    </location>
</feature>
<evidence type="ECO:0000313" key="3">
    <source>
        <dbReference type="Proteomes" id="UP000236735"/>
    </source>
</evidence>
<proteinExistence type="predicted"/>
<accession>A0A1H5XSS7</accession>
<evidence type="ECO:0008006" key="4">
    <source>
        <dbReference type="Google" id="ProtNLM"/>
    </source>
</evidence>
<organism evidence="2 3">
    <name type="scientific">Xylanibacter ruminicola</name>
    <name type="common">Prevotella ruminicola</name>
    <dbReference type="NCBI Taxonomy" id="839"/>
    <lineage>
        <taxon>Bacteria</taxon>
        <taxon>Pseudomonadati</taxon>
        <taxon>Bacteroidota</taxon>
        <taxon>Bacteroidia</taxon>
        <taxon>Bacteroidales</taxon>
        <taxon>Prevotellaceae</taxon>
        <taxon>Xylanibacter</taxon>
    </lineage>
</organism>
<dbReference type="AlphaFoldDB" id="A0A1H5XSS7"/>
<evidence type="ECO:0000256" key="1">
    <source>
        <dbReference type="SAM" id="SignalP"/>
    </source>
</evidence>
<dbReference type="EMBL" id="FNUV01000013">
    <property type="protein sequence ID" value="SEG14440.1"/>
    <property type="molecule type" value="Genomic_DNA"/>
</dbReference>
<sequence>MKKIFLTSAIVIYCTMVTTVLTACSSSEDTPEVVNTPTFVQTTFTFSATQDMLDYCDITVKYNDGTGEKTESMTTTEWKKVIKSTLPATHSFTRIVTLKPDKDASNAEKLSYTNGYYFESDILNGKGESMNDGSILSSTGSSTISGANFVKAVAEGTFDKTRSFSFDKKGNLQ</sequence>
<keyword evidence="1" id="KW-0732">Signal</keyword>
<dbReference type="RefSeq" id="WP_146063179.1">
    <property type="nucleotide sequence ID" value="NZ_FNUV01000013.1"/>
</dbReference>
<dbReference type="PROSITE" id="PS51257">
    <property type="entry name" value="PROKAR_LIPOPROTEIN"/>
    <property type="match status" value="1"/>
</dbReference>
<protein>
    <recommendedName>
        <fullName evidence="4">Lipoprotein</fullName>
    </recommendedName>
</protein>
<reference evidence="2 3" key="1">
    <citation type="submission" date="2016-10" db="EMBL/GenBank/DDBJ databases">
        <authorList>
            <person name="de Groot N.N."/>
        </authorList>
    </citation>
    <scope>NUCLEOTIDE SEQUENCE [LARGE SCALE GENOMIC DNA]</scope>
    <source>
        <strain evidence="2 3">AR32</strain>
    </source>
</reference>
<gene>
    <name evidence="2" type="ORF">SAMN05216354_0103</name>
</gene>
<evidence type="ECO:0000313" key="2">
    <source>
        <dbReference type="EMBL" id="SEG14440.1"/>
    </source>
</evidence>